<keyword evidence="2" id="KW-0732">Signal</keyword>
<evidence type="ECO:0000313" key="4">
    <source>
        <dbReference type="Proteomes" id="UP000028782"/>
    </source>
</evidence>
<dbReference type="Gene3D" id="2.40.50.100">
    <property type="match status" value="1"/>
</dbReference>
<dbReference type="AlphaFoldDB" id="A0A076PL19"/>
<dbReference type="PANTHER" id="PTHR30469:SF15">
    <property type="entry name" value="HLYD FAMILY OF SECRETION PROTEINS"/>
    <property type="match status" value="1"/>
</dbReference>
<dbReference type="PROSITE" id="PS51257">
    <property type="entry name" value="PROKAR_LIPOPROTEIN"/>
    <property type="match status" value="1"/>
</dbReference>
<dbReference type="GO" id="GO:0015562">
    <property type="term" value="F:efflux transmembrane transporter activity"/>
    <property type="evidence" value="ECO:0007669"/>
    <property type="project" value="TreeGrafter"/>
</dbReference>
<reference evidence="3 4" key="1">
    <citation type="journal article" date="2014" name="Genome Announc.">
        <title>Complete Genome Sequence of Polychlorinated Biphenyl Degrader Comamonas testosteroni TK102 (NBRC 109938).</title>
        <authorList>
            <person name="Fukuda K."/>
            <person name="Hosoyama A."/>
            <person name="Tsuchikane K."/>
            <person name="Ohji S."/>
            <person name="Yamazoe A."/>
            <person name="Fujita N."/>
            <person name="Shintani M."/>
            <person name="Kimbara K."/>
        </authorList>
    </citation>
    <scope>NUCLEOTIDE SEQUENCE [LARGE SCALE GENOMIC DNA]</scope>
    <source>
        <strain evidence="3">TK102</strain>
    </source>
</reference>
<dbReference type="SUPFAM" id="SSF111369">
    <property type="entry name" value="HlyD-like secretion proteins"/>
    <property type="match status" value="1"/>
</dbReference>
<dbReference type="EMBL" id="CP006704">
    <property type="protein sequence ID" value="AIJ44340.1"/>
    <property type="molecule type" value="Genomic_DNA"/>
</dbReference>
<proteinExistence type="predicted"/>
<accession>A0A076PL19</accession>
<organism evidence="3 4">
    <name type="scientific">Comamonas testosteroni TK102</name>
    <dbReference type="NCBI Taxonomy" id="1392005"/>
    <lineage>
        <taxon>Bacteria</taxon>
        <taxon>Pseudomonadati</taxon>
        <taxon>Pseudomonadota</taxon>
        <taxon>Betaproteobacteria</taxon>
        <taxon>Burkholderiales</taxon>
        <taxon>Comamonadaceae</taxon>
        <taxon>Comamonas</taxon>
    </lineage>
</organism>
<dbReference type="RefSeq" id="WP_043370459.1">
    <property type="nucleotide sequence ID" value="NZ_CP006704.1"/>
</dbReference>
<name>A0A076PL19_COMTE</name>
<dbReference type="GO" id="GO:1990281">
    <property type="term" value="C:efflux pump complex"/>
    <property type="evidence" value="ECO:0007669"/>
    <property type="project" value="TreeGrafter"/>
</dbReference>
<evidence type="ECO:0000256" key="1">
    <source>
        <dbReference type="SAM" id="Coils"/>
    </source>
</evidence>
<protein>
    <submittedName>
        <fullName evidence="3">Secretion protein HlyD</fullName>
    </submittedName>
</protein>
<feature type="signal peptide" evidence="2">
    <location>
        <begin position="1"/>
        <end position="33"/>
    </location>
</feature>
<keyword evidence="1" id="KW-0175">Coiled coil</keyword>
<evidence type="ECO:0000256" key="2">
    <source>
        <dbReference type="SAM" id="SignalP"/>
    </source>
</evidence>
<feature type="coiled-coil region" evidence="1">
    <location>
        <begin position="148"/>
        <end position="189"/>
    </location>
</feature>
<dbReference type="PANTHER" id="PTHR30469">
    <property type="entry name" value="MULTIDRUG RESISTANCE PROTEIN MDTA"/>
    <property type="match status" value="1"/>
</dbReference>
<dbReference type="Gene3D" id="1.10.287.470">
    <property type="entry name" value="Helix hairpin bin"/>
    <property type="match status" value="1"/>
</dbReference>
<dbReference type="KEGG" id="ctes:O987_00705"/>
<dbReference type="Gene3D" id="2.40.30.170">
    <property type="match status" value="1"/>
</dbReference>
<feature type="chain" id="PRO_5001716525" evidence="2">
    <location>
        <begin position="34"/>
        <end position="311"/>
    </location>
</feature>
<gene>
    <name evidence="3" type="ORF">O987_00705</name>
</gene>
<dbReference type="Proteomes" id="UP000028782">
    <property type="component" value="Chromosome"/>
</dbReference>
<evidence type="ECO:0000313" key="3">
    <source>
        <dbReference type="EMBL" id="AIJ44340.1"/>
    </source>
</evidence>
<sequence>MNPSPFRLSIVSGAPLLAAAVLMLGGCSPSQDAASVVTPAAAQTKPQSQVAVARGKIDVEGGLLDLSSTASGVVQQLLVKEGQSVQKGQLVLRLADDAARADLAVAESELQLAQTKLKTRQDRLPALKATLTRWQAAAKQGAADLQSVDEAVQALRDAQSEVDIAAAEVTVAKRKAEQLRALLQRHELRAPEAGVVVRLLAQGGSMLQSGSPVAVLLPKRPLIVRAEVNESYVTAIREGMKAQVVVDADGSAARQEFPAATVLRISPVYGTARLQDDAQRGPVRVVECVLAFDQPPANVKVGQNVRVSFHE</sequence>
<dbReference type="HOGENOM" id="CLU_071788_0_0_4"/>